<proteinExistence type="predicted"/>
<feature type="repeat" description="TPR" evidence="1">
    <location>
        <begin position="46"/>
        <end position="79"/>
    </location>
</feature>
<accession>A0A101T2W7</accession>
<organism evidence="3 4">
    <name type="scientific">Streptomyces griseoruber</name>
    <dbReference type="NCBI Taxonomy" id="1943"/>
    <lineage>
        <taxon>Bacteria</taxon>
        <taxon>Bacillati</taxon>
        <taxon>Actinomycetota</taxon>
        <taxon>Actinomycetes</taxon>
        <taxon>Kitasatosporales</taxon>
        <taxon>Streptomycetaceae</taxon>
        <taxon>Streptomyces</taxon>
    </lineage>
</organism>
<dbReference type="Gene3D" id="1.25.40.10">
    <property type="entry name" value="Tetratricopeptide repeat domain"/>
    <property type="match status" value="2"/>
</dbReference>
<dbReference type="InterPro" id="IPR011990">
    <property type="entry name" value="TPR-like_helical_dom_sf"/>
</dbReference>
<dbReference type="InterPro" id="IPR052943">
    <property type="entry name" value="TMTC_O-mannosyl-trnsfr"/>
</dbReference>
<evidence type="ECO:0000313" key="3">
    <source>
        <dbReference type="EMBL" id="KUN84593.1"/>
    </source>
</evidence>
<dbReference type="PROSITE" id="PS50293">
    <property type="entry name" value="TPR_REGION"/>
    <property type="match status" value="1"/>
</dbReference>
<comment type="caution">
    <text evidence="3">The sequence shown here is derived from an EMBL/GenBank/DDBJ whole genome shotgun (WGS) entry which is preliminary data.</text>
</comment>
<gene>
    <name evidence="3" type="ORF">AQJ64_13885</name>
</gene>
<dbReference type="PROSITE" id="PS50005">
    <property type="entry name" value="TPR"/>
    <property type="match status" value="2"/>
</dbReference>
<dbReference type="PANTHER" id="PTHR44809">
    <property type="match status" value="1"/>
</dbReference>
<dbReference type="Proteomes" id="UP000052982">
    <property type="component" value="Unassembled WGS sequence"/>
</dbReference>
<dbReference type="PANTHER" id="PTHR44809:SF1">
    <property type="entry name" value="PROTEIN O-MANNOSYL-TRANSFERASE TMTC1"/>
    <property type="match status" value="1"/>
</dbReference>
<evidence type="ECO:0000313" key="4">
    <source>
        <dbReference type="Proteomes" id="UP000052982"/>
    </source>
</evidence>
<evidence type="ECO:0000256" key="2">
    <source>
        <dbReference type="SAM" id="MobiDB-lite"/>
    </source>
</evidence>
<dbReference type="EMBL" id="LMWW01000016">
    <property type="protein sequence ID" value="KUN84593.1"/>
    <property type="molecule type" value="Genomic_DNA"/>
</dbReference>
<dbReference type="SMART" id="SM00028">
    <property type="entry name" value="TPR"/>
    <property type="match status" value="3"/>
</dbReference>
<feature type="region of interest" description="Disordered" evidence="2">
    <location>
        <begin position="151"/>
        <end position="171"/>
    </location>
</feature>
<dbReference type="InterPro" id="IPR019734">
    <property type="entry name" value="TPR_rpt"/>
</dbReference>
<feature type="compositionally biased region" description="Pro residues" evidence="2">
    <location>
        <begin position="161"/>
        <end position="171"/>
    </location>
</feature>
<keyword evidence="4" id="KW-1185">Reference proteome</keyword>
<feature type="repeat" description="TPR" evidence="1">
    <location>
        <begin position="113"/>
        <end position="146"/>
    </location>
</feature>
<dbReference type="STRING" id="1943.AQJ64_13885"/>
<dbReference type="Pfam" id="PF13432">
    <property type="entry name" value="TPR_16"/>
    <property type="match status" value="2"/>
</dbReference>
<sequence length="171" mass="18425">MRPSSERTPPSADALLQAGIAAQQNDDPQGASRFYGVVLTMDPRNKAAWYNLGVIAHQDGRTADARRAYEKALKIDPAFPSALYNEALLLKSSDPDLAMGLLERAVGADPQAATAHLELGDLWVRKHRDREAAEEFRSAVAADPALLSQVPESFRDSLRPAPAPSPAGSPR</sequence>
<dbReference type="SUPFAM" id="SSF48452">
    <property type="entry name" value="TPR-like"/>
    <property type="match status" value="1"/>
</dbReference>
<dbReference type="AlphaFoldDB" id="A0A101T2W7"/>
<protein>
    <submittedName>
        <fullName evidence="3">Uncharacterized protein</fullName>
    </submittedName>
</protein>
<reference evidence="3 4" key="1">
    <citation type="submission" date="2015-10" db="EMBL/GenBank/DDBJ databases">
        <title>Draft genome sequence of Streptomyces griseoruber DSM 40281, type strain for the species Streptomyces griseoruber.</title>
        <authorList>
            <person name="Ruckert C."/>
            <person name="Winkler A."/>
            <person name="Kalinowski J."/>
            <person name="Kampfer P."/>
            <person name="Glaeser S."/>
        </authorList>
    </citation>
    <scope>NUCLEOTIDE SEQUENCE [LARGE SCALE GENOMIC DNA]</scope>
    <source>
        <strain evidence="3 4">DSM 40281</strain>
    </source>
</reference>
<keyword evidence="1" id="KW-0802">TPR repeat</keyword>
<name>A0A101T2W7_9ACTN</name>
<evidence type="ECO:0000256" key="1">
    <source>
        <dbReference type="PROSITE-ProRule" id="PRU00339"/>
    </source>
</evidence>